<reference evidence="1" key="1">
    <citation type="submission" date="2020-05" db="EMBL/GenBank/DDBJ databases">
        <title>Large-scale comparative analyses of tick genomes elucidate their genetic diversity and vector capacities.</title>
        <authorList>
            <person name="Jia N."/>
            <person name="Wang J."/>
            <person name="Shi W."/>
            <person name="Du L."/>
            <person name="Sun Y."/>
            <person name="Zhan W."/>
            <person name="Jiang J."/>
            <person name="Wang Q."/>
            <person name="Zhang B."/>
            <person name="Ji P."/>
            <person name="Sakyi L.B."/>
            <person name="Cui X."/>
            <person name="Yuan T."/>
            <person name="Jiang B."/>
            <person name="Yang W."/>
            <person name="Lam T.T.-Y."/>
            <person name="Chang Q."/>
            <person name="Ding S."/>
            <person name="Wang X."/>
            <person name="Zhu J."/>
            <person name="Ruan X."/>
            <person name="Zhao L."/>
            <person name="Wei J."/>
            <person name="Que T."/>
            <person name="Du C."/>
            <person name="Cheng J."/>
            <person name="Dai P."/>
            <person name="Han X."/>
            <person name="Huang E."/>
            <person name="Gao Y."/>
            <person name="Liu J."/>
            <person name="Shao H."/>
            <person name="Ye R."/>
            <person name="Li L."/>
            <person name="Wei W."/>
            <person name="Wang X."/>
            <person name="Wang C."/>
            <person name="Yang T."/>
            <person name="Huo Q."/>
            <person name="Li W."/>
            <person name="Guo W."/>
            <person name="Chen H."/>
            <person name="Zhou L."/>
            <person name="Ni X."/>
            <person name="Tian J."/>
            <person name="Zhou Y."/>
            <person name="Sheng Y."/>
            <person name="Liu T."/>
            <person name="Pan Y."/>
            <person name="Xia L."/>
            <person name="Li J."/>
            <person name="Zhao F."/>
            <person name="Cao W."/>
        </authorList>
    </citation>
    <scope>NUCLEOTIDE SEQUENCE</scope>
    <source>
        <strain evidence="1">Hyas-2018</strain>
    </source>
</reference>
<comment type="caution">
    <text evidence="1">The sequence shown here is derived from an EMBL/GenBank/DDBJ whole genome shotgun (WGS) entry which is preliminary data.</text>
</comment>
<proteinExistence type="predicted"/>
<gene>
    <name evidence="1" type="ORF">HPB50_006489</name>
</gene>
<evidence type="ECO:0000313" key="2">
    <source>
        <dbReference type="Proteomes" id="UP000821845"/>
    </source>
</evidence>
<keyword evidence="2" id="KW-1185">Reference proteome</keyword>
<evidence type="ECO:0000313" key="1">
    <source>
        <dbReference type="EMBL" id="KAH6932507.1"/>
    </source>
</evidence>
<accession>A0ACB7SBK2</accession>
<organism evidence="1 2">
    <name type="scientific">Hyalomma asiaticum</name>
    <name type="common">Tick</name>
    <dbReference type="NCBI Taxonomy" id="266040"/>
    <lineage>
        <taxon>Eukaryota</taxon>
        <taxon>Metazoa</taxon>
        <taxon>Ecdysozoa</taxon>
        <taxon>Arthropoda</taxon>
        <taxon>Chelicerata</taxon>
        <taxon>Arachnida</taxon>
        <taxon>Acari</taxon>
        <taxon>Parasitiformes</taxon>
        <taxon>Ixodida</taxon>
        <taxon>Ixodoidea</taxon>
        <taxon>Ixodidae</taxon>
        <taxon>Hyalomminae</taxon>
        <taxon>Hyalomma</taxon>
    </lineage>
</organism>
<protein>
    <submittedName>
        <fullName evidence="1">Uncharacterized protein</fullName>
    </submittedName>
</protein>
<sequence length="183" mass="21159">MRPLRRTAPTQVLTCSHLFVTDQCGSSQRTDISTHERGLPSEDTKRKRKEFLPEAPVPRLNNGRPSHLPPIMSLCIERALLPRDATAKRNDREIDDRAEQGRSCRPKRISAAAQKGEREREFSTVHRLPTLPRLGKLDRFTERTEFYTMYPTNIRERLRGSRKRKHHGNLGESVDRGGSYILY</sequence>
<dbReference type="Proteomes" id="UP000821845">
    <property type="component" value="Chromosome 4"/>
</dbReference>
<dbReference type="EMBL" id="CM023484">
    <property type="protein sequence ID" value="KAH6932507.1"/>
    <property type="molecule type" value="Genomic_DNA"/>
</dbReference>
<name>A0ACB7SBK2_HYAAI</name>